<evidence type="ECO:0000256" key="4">
    <source>
        <dbReference type="PROSITE-ProRule" id="PRU10040"/>
    </source>
</evidence>
<dbReference type="PANTHER" id="PTHR31321">
    <property type="entry name" value="ACYL-COA THIOESTER HYDROLASE YBHC-RELATED"/>
    <property type="match status" value="1"/>
</dbReference>
<sequence>MMRTRYGLIFFILMVCTALKLSAQEKPIEVKPYTLETTYEKLKKEYPFIKPIEALKTGDFKVLEDLAYERVNGRELKADVYIPTAKAEKYPAVILVHGGGWISGSKANVRPLALQLANHGYVAVTAEYRLSTEAVYPAAVKDLKAAIRWMRDQAEAFKIDKNRIAILGNSAGAQLATVVGVTGNSELYKDLQDTTSDAVQAIINVDGIVSFTHPESEEGEVAAQWLNGSRSENLKHWEEASPLTYVNAKTPPTLFINSTQPRFHAGRDDMLQILNQHDIYNEVHTLPGTPHSFWLVQPWFDKTLQYSLSFLDRVFNKESSEVYKTLIVAQDGSGDHKSIQEAISNTRDLGPGFVKILIKEGVYNEKIVIPAWKRKIALIGMSGDEVVLVNSDYSGKLDSLSNKEHNTFTTYTLKVEGQDFYAENLTIQNTWCEKGQAVALHVAADRAVFKNCKILGCQDTVYTAGEGNRILFDSCYIEGTTDFIFGQATAFFDACEIHSLSNSYVTAASTPKFQEYGYVLNQCTLTAAQGVDQVYLGRPWRPYAKTVFIESKLGDHIMPEGWNVWDCDAMFPHKERTVFYAEFQSTGAGANPDERVWWSHQLYEEEALQYTKEKVLGGKDHWDPDKQISILK</sequence>
<evidence type="ECO:0000313" key="9">
    <source>
        <dbReference type="EMBL" id="SHI20022.1"/>
    </source>
</evidence>
<dbReference type="GO" id="GO:0042545">
    <property type="term" value="P:cell wall modification"/>
    <property type="evidence" value="ECO:0007669"/>
    <property type="project" value="UniProtKB-UniRule"/>
</dbReference>
<protein>
    <recommendedName>
        <fullName evidence="5">Pectinesterase</fullName>
        <ecNumber evidence="5">3.1.1.11</ecNumber>
    </recommendedName>
</protein>
<dbReference type="InterPro" id="IPR011050">
    <property type="entry name" value="Pectin_lyase_fold/virulence"/>
</dbReference>
<dbReference type="InterPro" id="IPR049492">
    <property type="entry name" value="BD-FAE-like_dom"/>
</dbReference>
<dbReference type="EMBL" id="QOVN01000005">
    <property type="protein sequence ID" value="RXG28235.1"/>
    <property type="molecule type" value="Genomic_DNA"/>
</dbReference>
<evidence type="ECO:0000256" key="2">
    <source>
        <dbReference type="ARBA" id="ARBA00022801"/>
    </source>
</evidence>
<dbReference type="UniPathway" id="UPA00545">
    <property type="reaction ID" value="UER00823"/>
</dbReference>
<dbReference type="Pfam" id="PF01095">
    <property type="entry name" value="Pectinesterase"/>
    <property type="match status" value="1"/>
</dbReference>
<evidence type="ECO:0000313" key="11">
    <source>
        <dbReference type="Proteomes" id="UP000290037"/>
    </source>
</evidence>
<dbReference type="GO" id="GO:0045490">
    <property type="term" value="P:pectin catabolic process"/>
    <property type="evidence" value="ECO:0007669"/>
    <property type="project" value="UniProtKB-UniRule"/>
</dbReference>
<comment type="catalytic activity">
    <reaction evidence="5">
        <text>[(1-&gt;4)-alpha-D-galacturonosyl methyl ester](n) + n H2O = [(1-&gt;4)-alpha-D-galacturonosyl](n) + n methanol + n H(+)</text>
        <dbReference type="Rhea" id="RHEA:22380"/>
        <dbReference type="Rhea" id="RHEA-COMP:14570"/>
        <dbReference type="Rhea" id="RHEA-COMP:14573"/>
        <dbReference type="ChEBI" id="CHEBI:15377"/>
        <dbReference type="ChEBI" id="CHEBI:15378"/>
        <dbReference type="ChEBI" id="CHEBI:17790"/>
        <dbReference type="ChEBI" id="CHEBI:140522"/>
        <dbReference type="ChEBI" id="CHEBI:140523"/>
        <dbReference type="EC" id="3.1.1.11"/>
    </reaction>
</comment>
<evidence type="ECO:0000259" key="6">
    <source>
        <dbReference type="Pfam" id="PF01095"/>
    </source>
</evidence>
<dbReference type="EMBL" id="FQXT01000005">
    <property type="protein sequence ID" value="SHI20022.1"/>
    <property type="molecule type" value="Genomic_DNA"/>
</dbReference>
<name>A0A1M5Z700_9FLAO</name>
<dbReference type="STRING" id="573501.SAMN04487999_2700"/>
<dbReference type="SUPFAM" id="SSF53474">
    <property type="entry name" value="alpha/beta-Hydrolases"/>
    <property type="match status" value="1"/>
</dbReference>
<reference evidence="9" key="1">
    <citation type="submission" date="2016-11" db="EMBL/GenBank/DDBJ databases">
        <authorList>
            <person name="Jaros S."/>
            <person name="Januszkiewicz K."/>
            <person name="Wedrychowicz H."/>
        </authorList>
    </citation>
    <scope>NUCLEOTIDE SEQUENCE [LARGE SCALE GENOMIC DNA]</scope>
    <source>
        <strain evidence="9">DSM 19859</strain>
    </source>
</reference>
<reference evidence="8 11" key="3">
    <citation type="submission" date="2018-07" db="EMBL/GenBank/DDBJ databases">
        <title>Leeuwenhoekiella genomics.</title>
        <authorList>
            <person name="Tahon G."/>
            <person name="Willems A."/>
        </authorList>
    </citation>
    <scope>NUCLEOTIDE SEQUENCE [LARGE SCALE GENOMIC DNA]</scope>
    <source>
        <strain evidence="8 11">LMG 24856</strain>
    </source>
</reference>
<feature type="active site" evidence="4">
    <location>
        <position position="482"/>
    </location>
</feature>
<keyword evidence="3 5" id="KW-0063">Aspartyl esterase</keyword>
<dbReference type="PANTHER" id="PTHR31321:SF57">
    <property type="entry name" value="PECTINESTERASE 53-RELATED"/>
    <property type="match status" value="1"/>
</dbReference>
<dbReference type="RefSeq" id="WP_233430650.1">
    <property type="nucleotide sequence ID" value="NZ_FQXT01000005.1"/>
</dbReference>
<dbReference type="Proteomes" id="UP000290037">
    <property type="component" value="Unassembled WGS sequence"/>
</dbReference>
<evidence type="ECO:0000313" key="10">
    <source>
        <dbReference type="Proteomes" id="UP000184240"/>
    </source>
</evidence>
<dbReference type="Gene3D" id="3.40.50.1820">
    <property type="entry name" value="alpha/beta hydrolase"/>
    <property type="match status" value="1"/>
</dbReference>
<evidence type="ECO:0000256" key="1">
    <source>
        <dbReference type="ARBA" id="ARBA00008891"/>
    </source>
</evidence>
<evidence type="ECO:0000313" key="8">
    <source>
        <dbReference type="EMBL" id="RXG28235.1"/>
    </source>
</evidence>
<gene>
    <name evidence="8" type="ORF">DSM01_2745</name>
    <name evidence="9" type="ORF">SAMN04487999_2700</name>
</gene>
<proteinExistence type="inferred from homology"/>
<dbReference type="AlphaFoldDB" id="A0A1M5Z700"/>
<dbReference type="PROSITE" id="PS00503">
    <property type="entry name" value="PECTINESTERASE_2"/>
    <property type="match status" value="1"/>
</dbReference>
<dbReference type="GO" id="GO:0030599">
    <property type="term" value="F:pectinesterase activity"/>
    <property type="evidence" value="ECO:0007669"/>
    <property type="project" value="UniProtKB-UniRule"/>
</dbReference>
<dbReference type="Gene3D" id="2.160.20.10">
    <property type="entry name" value="Single-stranded right-handed beta-helix, Pectin lyase-like"/>
    <property type="match status" value="1"/>
</dbReference>
<comment type="similarity">
    <text evidence="1">Belongs to the pectinesterase family.</text>
</comment>
<reference evidence="10" key="2">
    <citation type="submission" date="2016-11" db="EMBL/GenBank/DDBJ databases">
        <authorList>
            <person name="Varghese N."/>
            <person name="Submissions S."/>
        </authorList>
    </citation>
    <scope>NUCLEOTIDE SEQUENCE [LARGE SCALE GENOMIC DNA]</scope>
    <source>
        <strain evidence="10">DSM 19859</strain>
    </source>
</reference>
<keyword evidence="2 5" id="KW-0378">Hydrolase</keyword>
<dbReference type="GO" id="GO:0009279">
    <property type="term" value="C:cell outer membrane"/>
    <property type="evidence" value="ECO:0007669"/>
    <property type="project" value="TreeGrafter"/>
</dbReference>
<feature type="domain" description="BD-FAE-like" evidence="7">
    <location>
        <begin position="79"/>
        <end position="259"/>
    </location>
</feature>
<dbReference type="Pfam" id="PF20434">
    <property type="entry name" value="BD-FAE"/>
    <property type="match status" value="1"/>
</dbReference>
<comment type="pathway">
    <text evidence="5">Glycan metabolism; pectin degradation; 2-dehydro-3-deoxy-D-gluconate from pectin: step 1/5.</text>
</comment>
<organism evidence="9 10">
    <name type="scientific">Leeuwenhoekiella palythoae</name>
    <dbReference type="NCBI Taxonomy" id="573501"/>
    <lineage>
        <taxon>Bacteria</taxon>
        <taxon>Pseudomonadati</taxon>
        <taxon>Bacteroidota</taxon>
        <taxon>Flavobacteriia</taxon>
        <taxon>Flavobacteriales</taxon>
        <taxon>Flavobacteriaceae</taxon>
        <taxon>Leeuwenhoekiella</taxon>
    </lineage>
</organism>
<dbReference type="InterPro" id="IPR012334">
    <property type="entry name" value="Pectin_lyas_fold"/>
</dbReference>
<dbReference type="SUPFAM" id="SSF51126">
    <property type="entry name" value="Pectin lyase-like"/>
    <property type="match status" value="1"/>
</dbReference>
<evidence type="ECO:0000256" key="5">
    <source>
        <dbReference type="RuleBase" id="RU000589"/>
    </source>
</evidence>
<evidence type="ECO:0000259" key="7">
    <source>
        <dbReference type="Pfam" id="PF20434"/>
    </source>
</evidence>
<evidence type="ECO:0000256" key="3">
    <source>
        <dbReference type="ARBA" id="ARBA00023085"/>
    </source>
</evidence>
<keyword evidence="11" id="KW-1185">Reference proteome</keyword>
<dbReference type="InterPro" id="IPR029058">
    <property type="entry name" value="AB_hydrolase_fold"/>
</dbReference>
<dbReference type="EC" id="3.1.1.11" evidence="5"/>
<dbReference type="InterPro" id="IPR033131">
    <property type="entry name" value="Pectinesterase_Asp_AS"/>
</dbReference>
<dbReference type="InterPro" id="IPR000070">
    <property type="entry name" value="Pectinesterase_cat"/>
</dbReference>
<accession>A0A1M5Z700</accession>
<feature type="domain" description="Pectinesterase catalytic" evidence="6">
    <location>
        <begin position="326"/>
        <end position="618"/>
    </location>
</feature>
<dbReference type="Proteomes" id="UP000184240">
    <property type="component" value="Unassembled WGS sequence"/>
</dbReference>